<dbReference type="InterPro" id="IPR050950">
    <property type="entry name" value="HTH-type_LysR_regulators"/>
</dbReference>
<comment type="similarity">
    <text evidence="1">Belongs to the LysR transcriptional regulatory family.</text>
</comment>
<evidence type="ECO:0000256" key="1">
    <source>
        <dbReference type="ARBA" id="ARBA00009437"/>
    </source>
</evidence>
<dbReference type="PANTHER" id="PTHR30419">
    <property type="entry name" value="HTH-TYPE TRANSCRIPTIONAL REGULATOR YBHD"/>
    <property type="match status" value="1"/>
</dbReference>
<dbReference type="GO" id="GO:0003677">
    <property type="term" value="F:DNA binding"/>
    <property type="evidence" value="ECO:0007669"/>
    <property type="project" value="UniProtKB-KW"/>
</dbReference>
<dbReference type="InterPro" id="IPR005119">
    <property type="entry name" value="LysR_subst-bd"/>
</dbReference>
<dbReference type="Pfam" id="PF03466">
    <property type="entry name" value="LysR_substrate"/>
    <property type="match status" value="1"/>
</dbReference>
<evidence type="ECO:0000259" key="5">
    <source>
        <dbReference type="PROSITE" id="PS50931"/>
    </source>
</evidence>
<sequence length="308" mass="34292">MNKGQIELFVKIAESGSFTRAGQEMNMTQPAVSRAISTLETELDVQLLVRDRRGIALTAVGRRILVIFRDILKGFSKVEQEVAAEKGLDKGLISVGTFPVAAAYFIPKIIAAISRQYPNLEFRLHEGTIMEVREWLDTGLVDVGLLIPPLDGQDTFPLFREKLYAVVPTGHPLAQQAIVRVKDLENEPMLVCKSGYEPPVIDLFQRAETELTAKYEVRNYNTALNMVREGLAVAVMSRLSLLSVPDGVAVRELEPEAYRDIHLSVRSAENCSIAVRLFIDTALELFAGKEAEDLKRSNPDPDLHRTAF</sequence>
<dbReference type="SUPFAM" id="SSF46785">
    <property type="entry name" value="Winged helix' DNA-binding domain"/>
    <property type="match status" value="1"/>
</dbReference>
<dbReference type="InterPro" id="IPR036388">
    <property type="entry name" value="WH-like_DNA-bd_sf"/>
</dbReference>
<keyword evidence="2" id="KW-0805">Transcription regulation</keyword>
<keyword evidence="3 6" id="KW-0238">DNA-binding</keyword>
<gene>
    <name evidence="6" type="ORF">J2Z22_000942</name>
</gene>
<feature type="domain" description="HTH lysR-type" evidence="5">
    <location>
        <begin position="1"/>
        <end position="58"/>
    </location>
</feature>
<dbReference type="InterPro" id="IPR036390">
    <property type="entry name" value="WH_DNA-bd_sf"/>
</dbReference>
<dbReference type="PANTHER" id="PTHR30419:SF24">
    <property type="entry name" value="HTH-TYPE TRANSCRIPTIONAL REGULATOR CZCR"/>
    <property type="match status" value="1"/>
</dbReference>
<dbReference type="SUPFAM" id="SSF53850">
    <property type="entry name" value="Periplasmic binding protein-like II"/>
    <property type="match status" value="1"/>
</dbReference>
<reference evidence="6 7" key="1">
    <citation type="submission" date="2023-07" db="EMBL/GenBank/DDBJ databases">
        <title>Genomic Encyclopedia of Type Strains, Phase IV (KMG-IV): sequencing the most valuable type-strain genomes for metagenomic binning, comparative biology and taxonomic classification.</title>
        <authorList>
            <person name="Goeker M."/>
        </authorList>
    </citation>
    <scope>NUCLEOTIDE SEQUENCE [LARGE SCALE GENOMIC DNA]</scope>
    <source>
        <strain evidence="6 7">T98</strain>
    </source>
</reference>
<dbReference type="Proteomes" id="UP001248709">
    <property type="component" value="Unassembled WGS sequence"/>
</dbReference>
<dbReference type="PRINTS" id="PR00039">
    <property type="entry name" value="HTHLYSR"/>
</dbReference>
<dbReference type="Gene3D" id="3.40.190.290">
    <property type="match status" value="1"/>
</dbReference>
<protein>
    <submittedName>
        <fullName evidence="6">DNA-binding transcriptional LysR family regulator</fullName>
    </submittedName>
</protein>
<keyword evidence="4" id="KW-0804">Transcription</keyword>
<keyword evidence="7" id="KW-1185">Reference proteome</keyword>
<evidence type="ECO:0000256" key="4">
    <source>
        <dbReference type="ARBA" id="ARBA00023163"/>
    </source>
</evidence>
<proteinExistence type="inferred from homology"/>
<accession>A0ABU3H3M9</accession>
<comment type="caution">
    <text evidence="6">The sequence shown here is derived from an EMBL/GenBank/DDBJ whole genome shotgun (WGS) entry which is preliminary data.</text>
</comment>
<dbReference type="PROSITE" id="PS50931">
    <property type="entry name" value="HTH_LYSR"/>
    <property type="match status" value="1"/>
</dbReference>
<dbReference type="EMBL" id="JAUSUY010000003">
    <property type="protein sequence ID" value="MDT3425426.1"/>
    <property type="molecule type" value="Genomic_DNA"/>
</dbReference>
<dbReference type="Pfam" id="PF00126">
    <property type="entry name" value="HTH_1"/>
    <property type="match status" value="1"/>
</dbReference>
<dbReference type="RefSeq" id="WP_025703043.1">
    <property type="nucleotide sequence ID" value="NZ_JAUSUY010000003.1"/>
</dbReference>
<evidence type="ECO:0000256" key="3">
    <source>
        <dbReference type="ARBA" id="ARBA00023125"/>
    </source>
</evidence>
<evidence type="ECO:0000313" key="7">
    <source>
        <dbReference type="Proteomes" id="UP001248709"/>
    </source>
</evidence>
<organism evidence="6 7">
    <name type="scientific">Paenibacillus forsythiae</name>
    <dbReference type="NCBI Taxonomy" id="365616"/>
    <lineage>
        <taxon>Bacteria</taxon>
        <taxon>Bacillati</taxon>
        <taxon>Bacillota</taxon>
        <taxon>Bacilli</taxon>
        <taxon>Bacillales</taxon>
        <taxon>Paenibacillaceae</taxon>
        <taxon>Paenibacillus</taxon>
    </lineage>
</organism>
<dbReference type="CDD" id="cd05466">
    <property type="entry name" value="PBP2_LTTR_substrate"/>
    <property type="match status" value="1"/>
</dbReference>
<evidence type="ECO:0000256" key="2">
    <source>
        <dbReference type="ARBA" id="ARBA00023015"/>
    </source>
</evidence>
<dbReference type="Gene3D" id="1.10.10.10">
    <property type="entry name" value="Winged helix-like DNA-binding domain superfamily/Winged helix DNA-binding domain"/>
    <property type="match status" value="1"/>
</dbReference>
<evidence type="ECO:0000313" key="6">
    <source>
        <dbReference type="EMBL" id="MDT3425426.1"/>
    </source>
</evidence>
<dbReference type="InterPro" id="IPR000847">
    <property type="entry name" value="LysR_HTH_N"/>
</dbReference>
<name>A0ABU3H3M9_9BACL</name>